<keyword evidence="1" id="KW-1133">Transmembrane helix</keyword>
<dbReference type="EMBL" id="DXEM01000031">
    <property type="protein sequence ID" value="HIX68444.1"/>
    <property type="molecule type" value="Genomic_DNA"/>
</dbReference>
<feature type="transmembrane region" description="Helical" evidence="1">
    <location>
        <begin position="87"/>
        <end position="107"/>
    </location>
</feature>
<dbReference type="Proteomes" id="UP000886721">
    <property type="component" value="Unassembled WGS sequence"/>
</dbReference>
<proteinExistence type="predicted"/>
<accession>A0A9D2BAP8</accession>
<dbReference type="Pfam" id="PF19615">
    <property type="entry name" value="DUF6120"/>
    <property type="match status" value="1"/>
</dbReference>
<dbReference type="AlphaFoldDB" id="A0A9D2BAP8"/>
<sequence>MKRKSFTKIYLHQIKTLFPIFGKKERQYLKGFEETVQDYADDHPIQSTGDLINEFGTPQEVVNSYIDQADVDYLSRKIKKNTFIKRIIFVVAFCFLIFLGFYAVLIYKDYLSAKNAHITKEEIIIEYEGPGNEE</sequence>
<evidence type="ECO:0000313" key="2">
    <source>
        <dbReference type="EMBL" id="HIX68444.1"/>
    </source>
</evidence>
<evidence type="ECO:0008006" key="4">
    <source>
        <dbReference type="Google" id="ProtNLM"/>
    </source>
</evidence>
<comment type="caution">
    <text evidence="2">The sequence shown here is derived from an EMBL/GenBank/DDBJ whole genome shotgun (WGS) entry which is preliminary data.</text>
</comment>
<name>A0A9D2BAP8_9FIRM</name>
<keyword evidence="1" id="KW-0472">Membrane</keyword>
<evidence type="ECO:0000256" key="1">
    <source>
        <dbReference type="SAM" id="Phobius"/>
    </source>
</evidence>
<reference evidence="2" key="2">
    <citation type="submission" date="2021-04" db="EMBL/GenBank/DDBJ databases">
        <authorList>
            <person name="Gilroy R."/>
        </authorList>
    </citation>
    <scope>NUCLEOTIDE SEQUENCE</scope>
    <source>
        <strain evidence="2">CHK191-13928</strain>
    </source>
</reference>
<dbReference type="InterPro" id="IPR046123">
    <property type="entry name" value="DUF6120"/>
</dbReference>
<protein>
    <recommendedName>
        <fullName evidence="4">DUF1700 domain-containing protein</fullName>
    </recommendedName>
</protein>
<evidence type="ECO:0000313" key="3">
    <source>
        <dbReference type="Proteomes" id="UP000886721"/>
    </source>
</evidence>
<gene>
    <name evidence="2" type="ORF">H9735_10060</name>
</gene>
<organism evidence="2 3">
    <name type="scientific">Candidatus Anaerostipes excrementavium</name>
    <dbReference type="NCBI Taxonomy" id="2838463"/>
    <lineage>
        <taxon>Bacteria</taxon>
        <taxon>Bacillati</taxon>
        <taxon>Bacillota</taxon>
        <taxon>Clostridia</taxon>
        <taxon>Lachnospirales</taxon>
        <taxon>Lachnospiraceae</taxon>
        <taxon>Anaerostipes</taxon>
    </lineage>
</organism>
<keyword evidence="1" id="KW-0812">Transmembrane</keyword>
<reference evidence="2" key="1">
    <citation type="journal article" date="2021" name="PeerJ">
        <title>Extensive microbial diversity within the chicken gut microbiome revealed by metagenomics and culture.</title>
        <authorList>
            <person name="Gilroy R."/>
            <person name="Ravi A."/>
            <person name="Getino M."/>
            <person name="Pursley I."/>
            <person name="Horton D.L."/>
            <person name="Alikhan N.F."/>
            <person name="Baker D."/>
            <person name="Gharbi K."/>
            <person name="Hall N."/>
            <person name="Watson M."/>
            <person name="Adriaenssens E.M."/>
            <person name="Foster-Nyarko E."/>
            <person name="Jarju S."/>
            <person name="Secka A."/>
            <person name="Antonio M."/>
            <person name="Oren A."/>
            <person name="Chaudhuri R.R."/>
            <person name="La Ragione R."/>
            <person name="Hildebrand F."/>
            <person name="Pallen M.J."/>
        </authorList>
    </citation>
    <scope>NUCLEOTIDE SEQUENCE</scope>
    <source>
        <strain evidence="2">CHK191-13928</strain>
    </source>
</reference>